<dbReference type="GO" id="GO:0004674">
    <property type="term" value="F:protein serine/threonine kinase activity"/>
    <property type="evidence" value="ECO:0007669"/>
    <property type="project" value="UniProtKB-KW"/>
</dbReference>
<dbReference type="GO" id="GO:0016020">
    <property type="term" value="C:membrane"/>
    <property type="evidence" value="ECO:0007669"/>
    <property type="project" value="UniProtKB-SubCell"/>
</dbReference>
<feature type="transmembrane region" description="Helical" evidence="20">
    <location>
        <begin position="608"/>
        <end position="629"/>
    </location>
</feature>
<dbReference type="Gene3D" id="3.30.200.20">
    <property type="entry name" value="Phosphorylase Kinase, domain 1"/>
    <property type="match status" value="1"/>
</dbReference>
<evidence type="ECO:0000256" key="10">
    <source>
        <dbReference type="ARBA" id="ARBA00022741"/>
    </source>
</evidence>
<dbReference type="Pfam" id="PF07714">
    <property type="entry name" value="PK_Tyr_Ser-Thr"/>
    <property type="match status" value="1"/>
</dbReference>
<comment type="catalytic activity">
    <reaction evidence="18">
        <text>L-seryl-[protein] + ATP = O-phospho-L-seryl-[protein] + ADP + H(+)</text>
        <dbReference type="Rhea" id="RHEA:17989"/>
        <dbReference type="Rhea" id="RHEA-COMP:9863"/>
        <dbReference type="Rhea" id="RHEA-COMP:11604"/>
        <dbReference type="ChEBI" id="CHEBI:15378"/>
        <dbReference type="ChEBI" id="CHEBI:29999"/>
        <dbReference type="ChEBI" id="CHEBI:30616"/>
        <dbReference type="ChEBI" id="CHEBI:83421"/>
        <dbReference type="ChEBI" id="CHEBI:456216"/>
        <dbReference type="EC" id="2.7.11.1"/>
    </reaction>
</comment>
<protein>
    <recommendedName>
        <fullName evidence="2">non-specific serine/threonine protein kinase</fullName>
        <ecNumber evidence="2">2.7.11.1</ecNumber>
    </recommendedName>
</protein>
<evidence type="ECO:0000256" key="12">
    <source>
        <dbReference type="ARBA" id="ARBA00022840"/>
    </source>
</evidence>
<keyword evidence="8" id="KW-0732">Signal</keyword>
<dbReference type="FunFam" id="3.80.10.10:FF:000452">
    <property type="entry name" value="Probable LRR receptor-like serine/threonine-protein kinase RFK1"/>
    <property type="match status" value="1"/>
</dbReference>
<comment type="subcellular location">
    <subcellularLocation>
        <location evidence="1">Membrane</location>
        <topology evidence="1">Single-pass type I membrane protein</topology>
    </subcellularLocation>
</comment>
<dbReference type="EMBL" id="JAXUIC010000005">
    <property type="protein sequence ID" value="KAK4589489.1"/>
    <property type="molecule type" value="Genomic_DNA"/>
</dbReference>
<feature type="domain" description="Protein kinase" evidence="21">
    <location>
        <begin position="665"/>
        <end position="945"/>
    </location>
</feature>
<evidence type="ECO:0000256" key="14">
    <source>
        <dbReference type="ARBA" id="ARBA00023136"/>
    </source>
</evidence>
<evidence type="ECO:0000256" key="16">
    <source>
        <dbReference type="ARBA" id="ARBA00023180"/>
    </source>
</evidence>
<dbReference type="FunFam" id="3.30.200.20:FF:000217">
    <property type="entry name" value="probable LRR receptor-like serine/threonine-protein kinase At1g53430"/>
    <property type="match status" value="1"/>
</dbReference>
<keyword evidence="14 20" id="KW-0472">Membrane</keyword>
<keyword evidence="6" id="KW-0808">Transferase</keyword>
<dbReference type="InterPro" id="IPR011009">
    <property type="entry name" value="Kinase-like_dom_sf"/>
</dbReference>
<dbReference type="PANTHER" id="PTHR48006">
    <property type="entry name" value="LEUCINE-RICH REPEAT-CONTAINING PROTEIN DDB_G0281931-RELATED"/>
    <property type="match status" value="1"/>
</dbReference>
<keyword evidence="16" id="KW-0325">Glycoprotein</keyword>
<keyword evidence="5" id="KW-0433">Leucine-rich repeat</keyword>
<name>A0AAN7FCE1_QUERU</name>
<dbReference type="FunFam" id="1.10.510.10:FF:000044">
    <property type="entry name" value="Putative LRR receptor-like serine/threonine-protein kinase"/>
    <property type="match status" value="1"/>
</dbReference>
<evidence type="ECO:0000256" key="9">
    <source>
        <dbReference type="ARBA" id="ARBA00022737"/>
    </source>
</evidence>
<dbReference type="AlphaFoldDB" id="A0AAN7FCE1"/>
<dbReference type="Pfam" id="PF11721">
    <property type="entry name" value="Malectin"/>
    <property type="match status" value="1"/>
</dbReference>
<dbReference type="PROSITE" id="PS00108">
    <property type="entry name" value="PROTEIN_KINASE_ST"/>
    <property type="match status" value="1"/>
</dbReference>
<dbReference type="PROSITE" id="PS51450">
    <property type="entry name" value="LRR"/>
    <property type="match status" value="1"/>
</dbReference>
<dbReference type="SUPFAM" id="SSF56112">
    <property type="entry name" value="Protein kinase-like (PK-like)"/>
    <property type="match status" value="1"/>
</dbReference>
<dbReference type="CDD" id="cd14066">
    <property type="entry name" value="STKc_IRAK"/>
    <property type="match status" value="1"/>
</dbReference>
<dbReference type="InterPro" id="IPR017441">
    <property type="entry name" value="Protein_kinase_ATP_BS"/>
</dbReference>
<dbReference type="InterPro" id="IPR051824">
    <property type="entry name" value="LRR_Rcpt-Like_S/T_Kinase"/>
</dbReference>
<dbReference type="PROSITE" id="PS00107">
    <property type="entry name" value="PROTEIN_KINASE_ATP"/>
    <property type="match status" value="1"/>
</dbReference>
<dbReference type="SMART" id="SM00220">
    <property type="entry name" value="S_TKc"/>
    <property type="match status" value="1"/>
</dbReference>
<evidence type="ECO:0000256" key="5">
    <source>
        <dbReference type="ARBA" id="ARBA00022614"/>
    </source>
</evidence>
<sequence length="1004" mass="111609">MQNTYHIPSPKRQIIPKKKIVALERYKAAVIGCERQHLRALGEIAHQLGKRGWNFKVDPCTSNDQSWTTTHINSNQPFYYNNTLICNCNLTNDGVCHVVQIFLRVQGLAGILPPALAKLHHLKIIDLNANYLSGNIPEEWASMQLEYLSISTNNLSGPIPTYLGNITTLKIMSIESNQFSGIVPPELGNLVNLEYLILSANNLTGELPDTLTNLNKLTEFRISSNNFTGRIPDIFRTWKQLQKLEIQASGLEGPIPPSISALSTLTELRISDLFGEGSKFPSLHGMTNMSRLLLRSCNIYGPIPPYISDLKQLQILDLSFNKLEGNVPDLGGLASLDRTFLTSNLLTGNIPEWINNSIRNIDISYNNFSKSSAPASLCSDRLNLFKSFSGRDNLELHECLDESPCSQDLYSLHINCGGKETTVGRIKYEGDEDPAGWTKYFHAKPNWGFSNTGHFWDIKNTPNDYLANNVSILTMENSQLYTSARLSPLSITYYARCLANGNYTVKLHFAEIVFRSTISSYSLGRRIFDVYIQEKLELKDFNIENEAQGLDKAVIKNFTAVVTNQVLMIRFHWAGKGTTAAPKRGIYGPLVSAISVESDRSPPLEGKIVAGAVVSVLLLIFMILGILWWKGYMGGRISREKELRGLDLQTGFFTYRQIKAATNNFNVANKIGEGGFGSVYKGILLDGTTIAVKQLSSKSKQGSREFVTEIGMVSGLQHLNLVRLFGCCIEREQLLLVYEYMENNSLAHALFGPAGGQLKLDWPARQKICVGIARGLAFLHEESTLKIVHRDIKSTNILLDGDLNPKISDFGLAKLYEEENTHISTRIAGTIGYMAPEYALWGFLTYKADVYSFGVVALEIISGKNNMKYRPNENCVCLLDWAMVLQRKGNLMELVDPELGSELSKEEAIIMIKVALLCINPSAALRPTMSAVVSMLEGRTVVPELTVEASIYANDVRFESFRGQCQTLRASSSESQSLLQSSNVIWTGSSSTSAHDLYSINLDS</sequence>
<evidence type="ECO:0000256" key="15">
    <source>
        <dbReference type="ARBA" id="ARBA00023170"/>
    </source>
</evidence>
<dbReference type="PANTHER" id="PTHR48006:SF66">
    <property type="entry name" value="PROTEIN KINASE DOMAIN-CONTAINING PROTEIN"/>
    <property type="match status" value="1"/>
</dbReference>
<comment type="catalytic activity">
    <reaction evidence="17">
        <text>L-threonyl-[protein] + ATP = O-phospho-L-threonyl-[protein] + ADP + H(+)</text>
        <dbReference type="Rhea" id="RHEA:46608"/>
        <dbReference type="Rhea" id="RHEA-COMP:11060"/>
        <dbReference type="Rhea" id="RHEA-COMP:11605"/>
        <dbReference type="ChEBI" id="CHEBI:15378"/>
        <dbReference type="ChEBI" id="CHEBI:30013"/>
        <dbReference type="ChEBI" id="CHEBI:30616"/>
        <dbReference type="ChEBI" id="CHEBI:61977"/>
        <dbReference type="ChEBI" id="CHEBI:456216"/>
        <dbReference type="EC" id="2.7.11.1"/>
    </reaction>
</comment>
<keyword evidence="4" id="KW-0597">Phosphoprotein</keyword>
<evidence type="ECO:0000256" key="3">
    <source>
        <dbReference type="ARBA" id="ARBA00022527"/>
    </source>
</evidence>
<keyword evidence="9" id="KW-0677">Repeat</keyword>
<evidence type="ECO:0000256" key="7">
    <source>
        <dbReference type="ARBA" id="ARBA00022692"/>
    </source>
</evidence>
<dbReference type="Gene3D" id="3.80.10.10">
    <property type="entry name" value="Ribonuclease Inhibitor"/>
    <property type="match status" value="3"/>
</dbReference>
<keyword evidence="7 20" id="KW-0812">Transmembrane</keyword>
<evidence type="ECO:0000313" key="22">
    <source>
        <dbReference type="EMBL" id="KAK4589489.1"/>
    </source>
</evidence>
<keyword evidence="11" id="KW-0418">Kinase</keyword>
<dbReference type="Gene3D" id="1.10.510.10">
    <property type="entry name" value="Transferase(Phosphotransferase) domain 1"/>
    <property type="match status" value="1"/>
</dbReference>
<feature type="binding site" evidence="19">
    <location>
        <position position="693"/>
    </location>
    <ligand>
        <name>ATP</name>
        <dbReference type="ChEBI" id="CHEBI:30616"/>
    </ligand>
</feature>
<keyword evidence="15" id="KW-0675">Receptor</keyword>
<evidence type="ECO:0000256" key="2">
    <source>
        <dbReference type="ARBA" id="ARBA00012513"/>
    </source>
</evidence>
<evidence type="ECO:0000256" key="19">
    <source>
        <dbReference type="PROSITE-ProRule" id="PRU10141"/>
    </source>
</evidence>
<evidence type="ECO:0000313" key="23">
    <source>
        <dbReference type="Proteomes" id="UP001324115"/>
    </source>
</evidence>
<accession>A0AAN7FCE1</accession>
<keyword evidence="23" id="KW-1185">Reference proteome</keyword>
<dbReference type="InterPro" id="IPR001245">
    <property type="entry name" value="Ser-Thr/Tyr_kinase_cat_dom"/>
</dbReference>
<evidence type="ECO:0000256" key="18">
    <source>
        <dbReference type="ARBA" id="ARBA00048679"/>
    </source>
</evidence>
<evidence type="ECO:0000256" key="11">
    <source>
        <dbReference type="ARBA" id="ARBA00022777"/>
    </source>
</evidence>
<dbReference type="InterPro" id="IPR008271">
    <property type="entry name" value="Ser/Thr_kinase_AS"/>
</dbReference>
<dbReference type="Proteomes" id="UP001324115">
    <property type="component" value="Unassembled WGS sequence"/>
</dbReference>
<evidence type="ECO:0000256" key="1">
    <source>
        <dbReference type="ARBA" id="ARBA00004479"/>
    </source>
</evidence>
<dbReference type="GO" id="GO:0005524">
    <property type="term" value="F:ATP binding"/>
    <property type="evidence" value="ECO:0007669"/>
    <property type="project" value="UniProtKB-UniRule"/>
</dbReference>
<evidence type="ECO:0000256" key="13">
    <source>
        <dbReference type="ARBA" id="ARBA00022989"/>
    </source>
</evidence>
<dbReference type="InterPro" id="IPR021720">
    <property type="entry name" value="Malectin_dom"/>
</dbReference>
<gene>
    <name evidence="22" type="ORF">RGQ29_020174</name>
</gene>
<evidence type="ECO:0000256" key="8">
    <source>
        <dbReference type="ARBA" id="ARBA00022729"/>
    </source>
</evidence>
<evidence type="ECO:0000259" key="21">
    <source>
        <dbReference type="PROSITE" id="PS50011"/>
    </source>
</evidence>
<keyword evidence="10 19" id="KW-0547">Nucleotide-binding</keyword>
<dbReference type="PROSITE" id="PS50011">
    <property type="entry name" value="PROTEIN_KINASE_DOM"/>
    <property type="match status" value="1"/>
</dbReference>
<proteinExistence type="predicted"/>
<keyword evidence="13 20" id="KW-1133">Transmembrane helix</keyword>
<evidence type="ECO:0000256" key="17">
    <source>
        <dbReference type="ARBA" id="ARBA00047899"/>
    </source>
</evidence>
<dbReference type="InterPro" id="IPR001611">
    <property type="entry name" value="Leu-rich_rpt"/>
</dbReference>
<evidence type="ECO:0000256" key="20">
    <source>
        <dbReference type="SAM" id="Phobius"/>
    </source>
</evidence>
<evidence type="ECO:0000256" key="6">
    <source>
        <dbReference type="ARBA" id="ARBA00022679"/>
    </source>
</evidence>
<reference evidence="22 23" key="1">
    <citation type="journal article" date="2023" name="G3 (Bethesda)">
        <title>A haplotype-resolved chromosome-scale genome for Quercus rubra L. provides insights into the genetics of adaptive traits for red oak species.</title>
        <authorList>
            <person name="Kapoor B."/>
            <person name="Jenkins J."/>
            <person name="Schmutz J."/>
            <person name="Zhebentyayeva T."/>
            <person name="Kuelheim C."/>
            <person name="Coggeshall M."/>
            <person name="Heim C."/>
            <person name="Lasky J.R."/>
            <person name="Leites L."/>
            <person name="Islam-Faridi N."/>
            <person name="Romero-Severson J."/>
            <person name="DeLeo V.L."/>
            <person name="Lucas S.M."/>
            <person name="Lazic D."/>
            <person name="Gailing O."/>
            <person name="Carlson J."/>
            <person name="Staton M."/>
        </authorList>
    </citation>
    <scope>NUCLEOTIDE SEQUENCE [LARGE SCALE GENOMIC DNA]</scope>
    <source>
        <strain evidence="22">Pseudo-F2</strain>
    </source>
</reference>
<dbReference type="InterPro" id="IPR000719">
    <property type="entry name" value="Prot_kinase_dom"/>
</dbReference>
<dbReference type="SUPFAM" id="SSF52058">
    <property type="entry name" value="L domain-like"/>
    <property type="match status" value="1"/>
</dbReference>
<keyword evidence="3" id="KW-0723">Serine/threonine-protein kinase</keyword>
<dbReference type="InterPro" id="IPR032675">
    <property type="entry name" value="LRR_dom_sf"/>
</dbReference>
<organism evidence="22 23">
    <name type="scientific">Quercus rubra</name>
    <name type="common">Northern red oak</name>
    <name type="synonym">Quercus borealis</name>
    <dbReference type="NCBI Taxonomy" id="3512"/>
    <lineage>
        <taxon>Eukaryota</taxon>
        <taxon>Viridiplantae</taxon>
        <taxon>Streptophyta</taxon>
        <taxon>Embryophyta</taxon>
        <taxon>Tracheophyta</taxon>
        <taxon>Spermatophyta</taxon>
        <taxon>Magnoliopsida</taxon>
        <taxon>eudicotyledons</taxon>
        <taxon>Gunneridae</taxon>
        <taxon>Pentapetalae</taxon>
        <taxon>rosids</taxon>
        <taxon>fabids</taxon>
        <taxon>Fagales</taxon>
        <taxon>Fagaceae</taxon>
        <taxon>Quercus</taxon>
    </lineage>
</organism>
<evidence type="ECO:0000256" key="4">
    <source>
        <dbReference type="ARBA" id="ARBA00022553"/>
    </source>
</evidence>
<dbReference type="Pfam" id="PF00560">
    <property type="entry name" value="LRR_1"/>
    <property type="match status" value="5"/>
</dbReference>
<dbReference type="FunFam" id="2.60.120.430:FF:000004">
    <property type="entry name" value="Putative leucine-rich repeat receptor-like serine/threonine-protein kinase"/>
    <property type="match status" value="1"/>
</dbReference>
<dbReference type="EC" id="2.7.11.1" evidence="2"/>
<keyword evidence="12 19" id="KW-0067">ATP-binding</keyword>
<comment type="caution">
    <text evidence="22">The sequence shown here is derived from an EMBL/GenBank/DDBJ whole genome shotgun (WGS) entry which is preliminary data.</text>
</comment>
<dbReference type="Gene3D" id="2.60.120.430">
    <property type="entry name" value="Galactose-binding lectin"/>
    <property type="match status" value="1"/>
</dbReference>